<keyword evidence="3" id="KW-0808">Transferase</keyword>
<protein>
    <submittedName>
        <fullName evidence="5">CIC11C00000001617</fullName>
    </submittedName>
</protein>
<dbReference type="InterPro" id="IPR029063">
    <property type="entry name" value="SAM-dependent_MTases_sf"/>
</dbReference>
<name>A0A1L0BCC7_9ASCO</name>
<dbReference type="InterPro" id="IPR051052">
    <property type="entry name" value="Diverse_substrate_MTase"/>
</dbReference>
<dbReference type="InterPro" id="IPR013216">
    <property type="entry name" value="Methyltransf_11"/>
</dbReference>
<dbReference type="Proteomes" id="UP000182259">
    <property type="component" value="Chromosome I"/>
</dbReference>
<evidence type="ECO:0000256" key="2">
    <source>
        <dbReference type="ARBA" id="ARBA00022603"/>
    </source>
</evidence>
<evidence type="ECO:0000313" key="5">
    <source>
        <dbReference type="EMBL" id="SGZ49284.1"/>
    </source>
</evidence>
<evidence type="ECO:0000256" key="3">
    <source>
        <dbReference type="ARBA" id="ARBA00022679"/>
    </source>
</evidence>
<evidence type="ECO:0000313" key="6">
    <source>
        <dbReference type="Proteomes" id="UP000182259"/>
    </source>
</evidence>
<gene>
    <name evidence="5" type="ORF">SAMEA4029009_CIC11G00000001617</name>
</gene>
<dbReference type="CDD" id="cd02440">
    <property type="entry name" value="AdoMet_MTases"/>
    <property type="match status" value="1"/>
</dbReference>
<comment type="similarity">
    <text evidence="1">Belongs to the methyltransferase superfamily.</text>
</comment>
<dbReference type="PANTHER" id="PTHR44942">
    <property type="entry name" value="METHYLTRANSF_11 DOMAIN-CONTAINING PROTEIN"/>
    <property type="match status" value="1"/>
</dbReference>
<dbReference type="Pfam" id="PF08241">
    <property type="entry name" value="Methyltransf_11"/>
    <property type="match status" value="1"/>
</dbReference>
<sequence>MATYSEKDFDAAHYNTARPSYPDQFYETLIKYHRAQPNDTKVSLDVGSGSGFVAFKLTNFFDSVIGTDISETMVKQCNLDPRANGCKIRFEVAPAEKSPAFIEPESVDMITGAECCHWMDHPVFFKECARILKKGATLAYWFYLDPVFVGNSMANEIYTDYAYGSSIEKYGDKSERFFGPYYEQPGHEFFRTAMAGVSPPEELFTDIIRHHYDPEKNDKDFTTLYIERNVTLGVYRDYVTSWSGYHNWKKEHGDEEDTVDRFIDELAKALDVDITTPVKIVFPTVYTFARRR</sequence>
<evidence type="ECO:0000256" key="1">
    <source>
        <dbReference type="ARBA" id="ARBA00008361"/>
    </source>
</evidence>
<dbReference type="EMBL" id="LT635764">
    <property type="protein sequence ID" value="SGZ49284.1"/>
    <property type="molecule type" value="Genomic_DNA"/>
</dbReference>
<dbReference type="AlphaFoldDB" id="A0A1L0BCC7"/>
<keyword evidence="2" id="KW-0489">Methyltransferase</keyword>
<organism evidence="5 6">
    <name type="scientific">Sungouiella intermedia</name>
    <dbReference type="NCBI Taxonomy" id="45354"/>
    <lineage>
        <taxon>Eukaryota</taxon>
        <taxon>Fungi</taxon>
        <taxon>Dikarya</taxon>
        <taxon>Ascomycota</taxon>
        <taxon>Saccharomycotina</taxon>
        <taxon>Pichiomycetes</taxon>
        <taxon>Metschnikowiaceae</taxon>
        <taxon>Sungouiella</taxon>
    </lineage>
</organism>
<evidence type="ECO:0000259" key="4">
    <source>
        <dbReference type="Pfam" id="PF08241"/>
    </source>
</evidence>
<reference evidence="5 6" key="1">
    <citation type="submission" date="2016-10" db="EMBL/GenBank/DDBJ databases">
        <authorList>
            <person name="de Groot N.N."/>
        </authorList>
    </citation>
    <scope>NUCLEOTIDE SEQUENCE [LARGE SCALE GENOMIC DNA]</scope>
    <source>
        <strain evidence="5 6">PYCC 4715</strain>
    </source>
</reference>
<dbReference type="SUPFAM" id="SSF53335">
    <property type="entry name" value="S-adenosyl-L-methionine-dependent methyltransferases"/>
    <property type="match status" value="1"/>
</dbReference>
<proteinExistence type="inferred from homology"/>
<accession>A0A1L0BCC7</accession>
<dbReference type="GO" id="GO:0032259">
    <property type="term" value="P:methylation"/>
    <property type="evidence" value="ECO:0007669"/>
    <property type="project" value="UniProtKB-KW"/>
</dbReference>
<dbReference type="PANTHER" id="PTHR44942:SF4">
    <property type="entry name" value="METHYLTRANSFERASE TYPE 11 DOMAIN-CONTAINING PROTEIN"/>
    <property type="match status" value="1"/>
</dbReference>
<dbReference type="GO" id="GO:0008757">
    <property type="term" value="F:S-adenosylmethionine-dependent methyltransferase activity"/>
    <property type="evidence" value="ECO:0007669"/>
    <property type="project" value="InterPro"/>
</dbReference>
<feature type="domain" description="Methyltransferase type 11" evidence="4">
    <location>
        <begin position="44"/>
        <end position="139"/>
    </location>
</feature>
<dbReference type="Gene3D" id="3.40.50.150">
    <property type="entry name" value="Vaccinia Virus protein VP39"/>
    <property type="match status" value="1"/>
</dbReference>